<dbReference type="OrthoDB" id="370557at2759"/>
<sequence length="289" mass="34289">MENLDHKWNNKVEIFNLKINKLRNEMNEYKKSSFNACSLKNKKVFFSKLNNNTKKRELININEYNAKNNLERGHIRTNVRVNNVSNMEKTTEPNNGMNNGVHNIKNQKHNVTGNAAFPTSKNISNKIIKTNDVNIIENKNFFKFNVRNKRKNEKTIKINEKRWIIATKHIKVEKGNINDKEFMLKNQKKKKKMKLLYLEGEEGNMYPYPIYSDSEVGFESISHIEDELLSKVKKENQDDDDIKTTKHLAQWSSNLVHKYLEEAIEKTKLMFHSSSIKWRHEEIFKRMRS</sequence>
<dbReference type="GeneID" id="3494467"/>
<evidence type="ECO:0000313" key="3">
    <source>
        <dbReference type="Proteomes" id="UP000071118"/>
    </source>
</evidence>
<protein>
    <submittedName>
        <fullName evidence="1">Uncharacterized protein</fullName>
    </submittedName>
</protein>
<reference evidence="2" key="2">
    <citation type="submission" date="2014-05" db="EMBL/GenBank/DDBJ databases">
        <authorList>
            <person name="Aslett M.A."/>
            <person name="De Silva N."/>
        </authorList>
    </citation>
    <scope>NUCLEOTIDE SEQUENCE</scope>
    <source>
        <strain evidence="2">AS</strain>
    </source>
</reference>
<evidence type="ECO:0000313" key="4">
    <source>
        <dbReference type="Proteomes" id="UP000195489"/>
    </source>
</evidence>
<dbReference type="AlphaFoldDB" id="A0A077TM40"/>
<dbReference type="Proteomes" id="UP000071118">
    <property type="component" value="Chromosome 11"/>
</dbReference>
<evidence type="ECO:0000313" key="1">
    <source>
        <dbReference type="EMBL" id="SCN61511.1"/>
    </source>
</evidence>
<reference evidence="2 3" key="1">
    <citation type="journal article" date="2014" name="BMC Biol.">
        <title>A comprehensive evaluation of rodent malaria parasite genomes and gene expression.</title>
        <authorList>
            <person name="Otto T.D."/>
            <person name="Bohme U."/>
            <person name="Jackson A.P."/>
            <person name="Hunt M."/>
            <person name="Franke-Fayard B."/>
            <person name="Hoeijmakers W.A."/>
            <person name="Religa A.A."/>
            <person name="Robertson L."/>
            <person name="Sanders M."/>
            <person name="Ogun S.A."/>
            <person name="Cunningham D."/>
            <person name="Erhart A."/>
            <person name="Billker O."/>
            <person name="Khan S.M."/>
            <person name="Stunnenberg H.G."/>
            <person name="Langhorne J."/>
            <person name="Holder A.A."/>
            <person name="Waters A.P."/>
            <person name="Newbold C.I."/>
            <person name="Pain A."/>
            <person name="Berriman M."/>
            <person name="Janse C.J."/>
        </authorList>
    </citation>
    <scope>NUCLEOTIDE SEQUENCE [LARGE SCALE GENOMIC DNA]</scope>
    <source>
        <strain evidence="2 3">AS</strain>
    </source>
</reference>
<dbReference type="KEGG" id="pcb:PCHAS_1138100"/>
<keyword evidence="3" id="KW-1185">Reference proteome</keyword>
<reference evidence="1 4" key="3">
    <citation type="submission" date="2016-08" db="EMBL/GenBank/DDBJ databases">
        <authorList>
            <consortium name="Pathogen Informatics"/>
        </authorList>
    </citation>
    <scope>NUCLEOTIDE SEQUENCE [LARGE SCALE GENOMIC DNA]</scope>
    <source>
        <strain evidence="2">AS</strain>
        <strain evidence="1 4">CB</strain>
    </source>
</reference>
<dbReference type="EMBL" id="LT608163">
    <property type="protein sequence ID" value="SCN61511.1"/>
    <property type="molecule type" value="Genomic_DNA"/>
</dbReference>
<organism evidence="1 4">
    <name type="scientific">Plasmodium chabaudi chabaudi</name>
    <dbReference type="NCBI Taxonomy" id="31271"/>
    <lineage>
        <taxon>Eukaryota</taxon>
        <taxon>Sar</taxon>
        <taxon>Alveolata</taxon>
        <taxon>Apicomplexa</taxon>
        <taxon>Aconoidasida</taxon>
        <taxon>Haemosporida</taxon>
        <taxon>Plasmodiidae</taxon>
        <taxon>Plasmodium</taxon>
        <taxon>Plasmodium (Vinckeia)</taxon>
    </lineage>
</organism>
<name>A0A077TM40_PLACU</name>
<evidence type="ECO:0000313" key="2">
    <source>
        <dbReference type="EMBL" id="VTZ69375.1"/>
    </source>
</evidence>
<dbReference type="RefSeq" id="XP_016654074.1">
    <property type="nucleotide sequence ID" value="XM_016798699.1"/>
</dbReference>
<dbReference type="VEuPathDB" id="PlasmoDB:PCHAS_1138100"/>
<dbReference type="EMBL" id="LK022888">
    <property type="protein sequence ID" value="VTZ69375.1"/>
    <property type="molecule type" value="Genomic_DNA"/>
</dbReference>
<dbReference type="Proteomes" id="UP000195489">
    <property type="component" value="Chromosome 11"/>
</dbReference>
<gene>
    <name evidence="2" type="ORF">PCHAS_1138100</name>
    <name evidence="1" type="ORF">PCHCB_000300200</name>
</gene>
<proteinExistence type="predicted"/>
<accession>A0A077TM40</accession>